<accession>A0A160IR54</accession>
<sequence length="78" mass="8883">MEGVRLRLGRVGQVRPLEAQSGKGLTARPAESEATWNGEKQLTKLLRIRKTGIFLFTNPMIYLLVRALTYRKIGKDRI</sequence>
<dbReference type="STRING" id="1221500.ABE65_020120"/>
<dbReference type="EMBL" id="CP015378">
    <property type="protein sequence ID" value="ANC78981.1"/>
    <property type="molecule type" value="Genomic_DNA"/>
</dbReference>
<evidence type="ECO:0000313" key="3">
    <source>
        <dbReference type="Proteomes" id="UP000076623"/>
    </source>
</evidence>
<name>A0A160IR54_9BACL</name>
<feature type="transmembrane region" description="Helical" evidence="1">
    <location>
        <begin position="51"/>
        <end position="69"/>
    </location>
</feature>
<protein>
    <submittedName>
        <fullName evidence="2">Uncharacterized protein</fullName>
    </submittedName>
</protein>
<dbReference type="KEGG" id="fpn:ABE65_020120"/>
<reference evidence="2 3" key="1">
    <citation type="submission" date="2016-04" db="EMBL/GenBank/DDBJ databases">
        <title>Complete genome sequence of Fictibacillus phosphorivorans G25-29, a strain toxic to nematodes.</title>
        <authorList>
            <person name="Zheng Z."/>
        </authorList>
    </citation>
    <scope>NUCLEOTIDE SEQUENCE [LARGE SCALE GENOMIC DNA]</scope>
    <source>
        <strain evidence="2 3">G25-29</strain>
    </source>
</reference>
<keyword evidence="1" id="KW-0472">Membrane</keyword>
<keyword evidence="3" id="KW-1185">Reference proteome</keyword>
<evidence type="ECO:0000256" key="1">
    <source>
        <dbReference type="SAM" id="Phobius"/>
    </source>
</evidence>
<keyword evidence="1" id="KW-1133">Transmembrane helix</keyword>
<keyword evidence="1" id="KW-0812">Transmembrane</keyword>
<dbReference type="AlphaFoldDB" id="A0A160IR54"/>
<dbReference type="Proteomes" id="UP000076623">
    <property type="component" value="Chromosome"/>
</dbReference>
<proteinExistence type="predicted"/>
<evidence type="ECO:0000313" key="2">
    <source>
        <dbReference type="EMBL" id="ANC78981.1"/>
    </source>
</evidence>
<organism evidence="2 3">
    <name type="scientific">Fictibacillus phosphorivorans</name>
    <dbReference type="NCBI Taxonomy" id="1221500"/>
    <lineage>
        <taxon>Bacteria</taxon>
        <taxon>Bacillati</taxon>
        <taxon>Bacillota</taxon>
        <taxon>Bacilli</taxon>
        <taxon>Bacillales</taxon>
        <taxon>Fictibacillaceae</taxon>
        <taxon>Fictibacillus</taxon>
    </lineage>
</organism>
<gene>
    <name evidence="2" type="ORF">ABE65_020120</name>
</gene>